<name>A0A0F8YVM6_9ZZZZ</name>
<dbReference type="GO" id="GO:0043683">
    <property type="term" value="P:type IV pilus assembly"/>
    <property type="evidence" value="ECO:0007669"/>
    <property type="project" value="InterPro"/>
</dbReference>
<organism evidence="3">
    <name type="scientific">marine sediment metagenome</name>
    <dbReference type="NCBI Taxonomy" id="412755"/>
    <lineage>
        <taxon>unclassified sequences</taxon>
        <taxon>metagenomes</taxon>
        <taxon>ecological metagenomes</taxon>
    </lineage>
</organism>
<evidence type="ECO:0008006" key="4">
    <source>
        <dbReference type="Google" id="ProtNLM"/>
    </source>
</evidence>
<evidence type="ECO:0000313" key="3">
    <source>
        <dbReference type="EMBL" id="KKK85463.1"/>
    </source>
</evidence>
<keyword evidence="2" id="KW-0812">Transmembrane</keyword>
<reference evidence="3" key="1">
    <citation type="journal article" date="2015" name="Nature">
        <title>Complex archaea that bridge the gap between prokaryotes and eukaryotes.</title>
        <authorList>
            <person name="Spang A."/>
            <person name="Saw J.H."/>
            <person name="Jorgensen S.L."/>
            <person name="Zaremba-Niedzwiedzka K."/>
            <person name="Martijn J."/>
            <person name="Lind A.E."/>
            <person name="van Eijk R."/>
            <person name="Schleper C."/>
            <person name="Guy L."/>
            <person name="Ettema T.J."/>
        </authorList>
    </citation>
    <scope>NUCLEOTIDE SEQUENCE</scope>
</reference>
<dbReference type="InterPro" id="IPR007445">
    <property type="entry name" value="PilO"/>
</dbReference>
<accession>A0A0F8YVM6</accession>
<keyword evidence="2" id="KW-0472">Membrane</keyword>
<protein>
    <recommendedName>
        <fullName evidence="4">Pilus assembly protein PilO</fullName>
    </recommendedName>
</protein>
<dbReference type="GO" id="GO:0043107">
    <property type="term" value="P:type IV pilus-dependent motility"/>
    <property type="evidence" value="ECO:0007669"/>
    <property type="project" value="InterPro"/>
</dbReference>
<evidence type="ECO:0000256" key="2">
    <source>
        <dbReference type="SAM" id="Phobius"/>
    </source>
</evidence>
<dbReference type="PANTHER" id="PTHR39555">
    <property type="entry name" value="FIMBRIAL ASSEMBLY PROTEIN PILO-LIKE PROTEIN-RELATED"/>
    <property type="match status" value="1"/>
</dbReference>
<dbReference type="Pfam" id="PF04350">
    <property type="entry name" value="PilO"/>
    <property type="match status" value="1"/>
</dbReference>
<dbReference type="Gene3D" id="3.30.70.60">
    <property type="match status" value="1"/>
</dbReference>
<feature type="transmembrane region" description="Helical" evidence="2">
    <location>
        <begin position="25"/>
        <end position="45"/>
    </location>
</feature>
<proteinExistence type="predicted"/>
<sequence length="204" mass="22601">MALDLGFDLKVLGQKLRNPPKPVKIAVNAIPVVIVVVLCAVLVILPQNKKIKELGNAISKQEKEISDKQSKVANLDKLKKQTEMLKLELIHMEEALPEQEEISTLLKQINDLTKAADLDIISWTPSTRKQMHKSKIVYSIPVKVVLMGSYHKLGVFFSSLTQLKQIVNITGISLGSPKTEGDDVILKVNFTAVTFVAVPEAKIR</sequence>
<feature type="coiled-coil region" evidence="1">
    <location>
        <begin position="51"/>
        <end position="95"/>
    </location>
</feature>
<evidence type="ECO:0000256" key="1">
    <source>
        <dbReference type="SAM" id="Coils"/>
    </source>
</evidence>
<keyword evidence="1" id="KW-0175">Coiled coil</keyword>
<keyword evidence="2" id="KW-1133">Transmembrane helix</keyword>
<dbReference type="AlphaFoldDB" id="A0A0F8YVM6"/>
<comment type="caution">
    <text evidence="3">The sequence shown here is derived from an EMBL/GenBank/DDBJ whole genome shotgun (WGS) entry which is preliminary data.</text>
</comment>
<dbReference type="EMBL" id="LAZR01051297">
    <property type="protein sequence ID" value="KKK85463.1"/>
    <property type="molecule type" value="Genomic_DNA"/>
</dbReference>
<dbReference type="InterPro" id="IPR014717">
    <property type="entry name" value="Transl_elong_EF1B/ribsomal_bS6"/>
</dbReference>
<dbReference type="PANTHER" id="PTHR39555:SF1">
    <property type="entry name" value="TYPE IV PILUS INNER MEMBRANE COMPONENT PILO"/>
    <property type="match status" value="1"/>
</dbReference>
<gene>
    <name evidence="3" type="ORF">LCGC14_2773040</name>
</gene>